<dbReference type="AlphaFoldDB" id="X1L4V4"/>
<dbReference type="GO" id="GO:0016788">
    <property type="term" value="F:hydrolase activity, acting on ester bonds"/>
    <property type="evidence" value="ECO:0007669"/>
    <property type="project" value="InterPro"/>
</dbReference>
<protein>
    <recommendedName>
        <fullName evidence="1">GPI inositol-deacylase PGAP1-like alpha/beta domain-containing protein</fullName>
    </recommendedName>
</protein>
<gene>
    <name evidence="2" type="ORF">S06H3_05115</name>
</gene>
<proteinExistence type="predicted"/>
<dbReference type="Pfam" id="PF07819">
    <property type="entry name" value="PGAP1"/>
    <property type="match status" value="1"/>
</dbReference>
<evidence type="ECO:0000313" key="2">
    <source>
        <dbReference type="EMBL" id="GAI00921.1"/>
    </source>
</evidence>
<dbReference type="InterPro" id="IPR029058">
    <property type="entry name" value="AB_hydrolase_fold"/>
</dbReference>
<dbReference type="EMBL" id="BARV01001866">
    <property type="protein sequence ID" value="GAI00921.1"/>
    <property type="molecule type" value="Genomic_DNA"/>
</dbReference>
<dbReference type="InterPro" id="IPR012908">
    <property type="entry name" value="PGAP1-ab_dom-like"/>
</dbReference>
<accession>X1L4V4</accession>
<dbReference type="SUPFAM" id="SSF53474">
    <property type="entry name" value="alpha/beta-Hydrolases"/>
    <property type="match status" value="1"/>
</dbReference>
<reference evidence="2" key="1">
    <citation type="journal article" date="2014" name="Front. Microbiol.">
        <title>High frequency of phylogenetically diverse reductive dehalogenase-homologous genes in deep subseafloor sedimentary metagenomes.</title>
        <authorList>
            <person name="Kawai M."/>
            <person name="Futagami T."/>
            <person name="Toyoda A."/>
            <person name="Takaki Y."/>
            <person name="Nishi S."/>
            <person name="Hori S."/>
            <person name="Arai W."/>
            <person name="Tsubouchi T."/>
            <person name="Morono Y."/>
            <person name="Uchiyama I."/>
            <person name="Ito T."/>
            <person name="Fujiyama A."/>
            <person name="Inagaki F."/>
            <person name="Takami H."/>
        </authorList>
    </citation>
    <scope>NUCLEOTIDE SEQUENCE</scope>
    <source>
        <strain evidence="2">Expedition CK06-06</strain>
    </source>
</reference>
<feature type="non-terminal residue" evidence="2">
    <location>
        <position position="376"/>
    </location>
</feature>
<name>X1L4V4_9ZZZZ</name>
<dbReference type="Gene3D" id="3.40.50.1820">
    <property type="entry name" value="alpha/beta hydrolase"/>
    <property type="match status" value="1"/>
</dbReference>
<comment type="caution">
    <text evidence="2">The sequence shown here is derived from an EMBL/GenBank/DDBJ whole genome shotgun (WGS) entry which is preliminary data.</text>
</comment>
<evidence type="ECO:0000259" key="1">
    <source>
        <dbReference type="Pfam" id="PF07819"/>
    </source>
</evidence>
<feature type="domain" description="GPI inositol-deacylase PGAP1-like alpha/beta" evidence="1">
    <location>
        <begin position="96"/>
        <end position="151"/>
    </location>
</feature>
<organism evidence="2">
    <name type="scientific">marine sediment metagenome</name>
    <dbReference type="NCBI Taxonomy" id="412755"/>
    <lineage>
        <taxon>unclassified sequences</taxon>
        <taxon>metagenomes</taxon>
        <taxon>ecological metagenomes</taxon>
    </lineage>
</organism>
<sequence length="376" mass="41456">MKRLALLIAIGLFVQLGFCSSAQSALEDPVQVKELNFVFLHGAGGSICDLQLLADSILEQLPAHILDYEQSTPGTSIRVDTLQRCYPNDVDIKTWANNIADSIDRHFHNKKDLILIGHSAGGKAALYAVAHNVGGLADKVVLVVTINSPVKSLDEYYVTGGGSVLDYCRARWLLSDRGVCNSVAYYDSSQDGSWVGSNKHWLAFISGEAAPLSEQFDFGGIDAWPRTMDDSTIPLPAQYSDGADVIYYGEYGHSDFGVLDEVAGFMTEQILRYLFGGPIECSVLATGGTFEHKAGWLPGTDYWEDVVGEVLVGSGRLEHKNESYIKWQEWEDVVGECPPEGKRSSYQVSRVSSFPFLTSIQEWHWLSPDNPEDCRL</sequence>